<dbReference type="EMBL" id="JYDT01000021">
    <property type="protein sequence ID" value="KRY90487.1"/>
    <property type="molecule type" value="Genomic_DNA"/>
</dbReference>
<name>A0A0V1FWU0_TRIPS</name>
<accession>A0A0V1FWU0</accession>
<reference evidence="2 3" key="1">
    <citation type="submission" date="2015-01" db="EMBL/GenBank/DDBJ databases">
        <title>Evolution of Trichinella species and genotypes.</title>
        <authorList>
            <person name="Korhonen P.K."/>
            <person name="Edoardo P."/>
            <person name="Giuseppe L.R."/>
            <person name="Gasser R.B."/>
        </authorList>
    </citation>
    <scope>NUCLEOTIDE SEQUENCE [LARGE SCALE GENOMIC DNA]</scope>
    <source>
        <strain evidence="2">ISS470</strain>
    </source>
</reference>
<keyword evidence="1" id="KW-0812">Transmembrane</keyword>
<evidence type="ECO:0000256" key="1">
    <source>
        <dbReference type="SAM" id="Phobius"/>
    </source>
</evidence>
<evidence type="ECO:0000313" key="2">
    <source>
        <dbReference type="EMBL" id="KRY90487.1"/>
    </source>
</evidence>
<comment type="caution">
    <text evidence="2">The sequence shown here is derived from an EMBL/GenBank/DDBJ whole genome shotgun (WGS) entry which is preliminary data.</text>
</comment>
<proteinExistence type="predicted"/>
<dbReference type="AlphaFoldDB" id="A0A0V1FWU0"/>
<feature type="transmembrane region" description="Helical" evidence="1">
    <location>
        <begin position="18"/>
        <end position="34"/>
    </location>
</feature>
<dbReference type="Proteomes" id="UP000054995">
    <property type="component" value="Unassembled WGS sequence"/>
</dbReference>
<keyword evidence="3" id="KW-1185">Reference proteome</keyword>
<gene>
    <name evidence="2" type="ORF">T4D_10130</name>
</gene>
<organism evidence="2 3">
    <name type="scientific">Trichinella pseudospiralis</name>
    <name type="common">Parasitic roundworm</name>
    <dbReference type="NCBI Taxonomy" id="6337"/>
    <lineage>
        <taxon>Eukaryota</taxon>
        <taxon>Metazoa</taxon>
        <taxon>Ecdysozoa</taxon>
        <taxon>Nematoda</taxon>
        <taxon>Enoplea</taxon>
        <taxon>Dorylaimia</taxon>
        <taxon>Trichinellida</taxon>
        <taxon>Trichinellidae</taxon>
        <taxon>Trichinella</taxon>
    </lineage>
</organism>
<sequence>MSPIVADLIMNVMTFEKISVVFFIFSMAFVLMLLENQYPSAKLTHWIVHKTKVRTLCLGISIRCSILSHRWITSEETCLSKQNVAYALSNVMFKVILTEMNHFPVFCCFNGEPSLDIQ</sequence>
<protein>
    <submittedName>
        <fullName evidence="2">Uncharacterized protein</fullName>
    </submittedName>
</protein>
<keyword evidence="1" id="KW-0472">Membrane</keyword>
<evidence type="ECO:0000313" key="3">
    <source>
        <dbReference type="Proteomes" id="UP000054995"/>
    </source>
</evidence>
<keyword evidence="1" id="KW-1133">Transmembrane helix</keyword>